<dbReference type="Pfam" id="PF04166">
    <property type="entry name" value="PdxA"/>
    <property type="match status" value="1"/>
</dbReference>
<keyword evidence="7" id="KW-0170">Cobalt</keyword>
<dbReference type="GO" id="GO:0008615">
    <property type="term" value="P:pyridoxine biosynthetic process"/>
    <property type="evidence" value="ECO:0007669"/>
    <property type="project" value="UniProtKB-UniRule"/>
</dbReference>
<keyword evidence="5 7" id="KW-0520">NAD</keyword>
<dbReference type="RefSeq" id="WP_281187165.1">
    <property type="nucleotide sequence ID" value="NZ_CBCRYE010000001.1"/>
</dbReference>
<dbReference type="GO" id="GO:0008270">
    <property type="term" value="F:zinc ion binding"/>
    <property type="evidence" value="ECO:0007669"/>
    <property type="project" value="UniProtKB-UniRule"/>
</dbReference>
<comment type="miscellaneous">
    <text evidence="7">The active site is located at the dimer interface.</text>
</comment>
<dbReference type="NCBIfam" id="NF003699">
    <property type="entry name" value="PRK05312.1"/>
    <property type="match status" value="1"/>
</dbReference>
<dbReference type="HAMAP" id="MF_00536">
    <property type="entry name" value="PdxA"/>
    <property type="match status" value="1"/>
</dbReference>
<keyword evidence="9" id="KW-1185">Reference proteome</keyword>
<protein>
    <recommendedName>
        <fullName evidence="7">4-hydroxythreonine-4-phosphate dehydrogenase</fullName>
        <ecNumber evidence="7">1.1.1.262</ecNumber>
    </recommendedName>
    <alternativeName>
        <fullName evidence="7">4-(phosphohydroxy)-L-threonine dehydrogenase</fullName>
    </alternativeName>
</protein>
<dbReference type="InterPro" id="IPR005255">
    <property type="entry name" value="PdxA_fam"/>
</dbReference>
<keyword evidence="7" id="KW-0862">Zinc</keyword>
<sequence>MRTTDAPLVMSLGDPCGIGPELAAKAWTSLRDQAGLAFCVIGDARLMAAQGVPVMPVADVSETNAHFADALPVLDRPLSAPAVAGQPDGVHAPFIIDWIRTGAELCLGGRARALITCPIAKSVLYATGFRFPGHTEYLADLCRKGNVVPTPVMMLTAKDLRVVLATIHTPLSAVPATLSIAGLVELARITNAALIKDFAIAAPRLVMAGLNPHAGEEGTLGREEIDILASALNQLQNESINIQGPFPADTLFHDEARTAYDAALCMYHDQGLIPLKTLDFWGGVNITLGLPIVRTSPDHGTGFNIAGKGIARVDSLLAAIRAADEISRNRAAA</sequence>
<comment type="similarity">
    <text evidence="7">Belongs to the PdxA family.</text>
</comment>
<organism evidence="8 9">
    <name type="scientific">Asticcacaulis taihuensis</name>
    <dbReference type="NCBI Taxonomy" id="260084"/>
    <lineage>
        <taxon>Bacteria</taxon>
        <taxon>Pseudomonadati</taxon>
        <taxon>Pseudomonadota</taxon>
        <taxon>Alphaproteobacteria</taxon>
        <taxon>Caulobacterales</taxon>
        <taxon>Caulobacteraceae</taxon>
        <taxon>Asticcacaulis</taxon>
    </lineage>
</organism>
<name>A0A1G4PFL2_9CAUL</name>
<keyword evidence="2 7" id="KW-0479">Metal-binding</keyword>
<evidence type="ECO:0000256" key="4">
    <source>
        <dbReference type="ARBA" id="ARBA00023002"/>
    </source>
</evidence>
<feature type="binding site" evidence="7">
    <location>
        <position position="294"/>
    </location>
    <ligand>
        <name>substrate</name>
    </ligand>
</feature>
<evidence type="ECO:0000256" key="1">
    <source>
        <dbReference type="ARBA" id="ARBA00022490"/>
    </source>
</evidence>
<gene>
    <name evidence="7" type="primary">pdxA</name>
    <name evidence="8" type="ORF">SAMN02927928_0315</name>
</gene>
<dbReference type="PANTHER" id="PTHR30004:SF6">
    <property type="entry name" value="D-THREONATE 4-PHOSPHATE DEHYDROGENASE"/>
    <property type="match status" value="1"/>
</dbReference>
<dbReference type="PANTHER" id="PTHR30004">
    <property type="entry name" value="4-HYDROXYTHREONINE-4-PHOSPHATE DEHYDROGENASE"/>
    <property type="match status" value="1"/>
</dbReference>
<feature type="binding site" evidence="7">
    <location>
        <position position="268"/>
    </location>
    <ligand>
        <name>a divalent metal cation</name>
        <dbReference type="ChEBI" id="CHEBI:60240"/>
        <note>ligand shared between dimeric partners</note>
    </ligand>
</feature>
<comment type="catalytic activity">
    <reaction evidence="7">
        <text>4-(phosphooxy)-L-threonine + NAD(+) = 3-amino-2-oxopropyl phosphate + CO2 + NADH</text>
        <dbReference type="Rhea" id="RHEA:32275"/>
        <dbReference type="ChEBI" id="CHEBI:16526"/>
        <dbReference type="ChEBI" id="CHEBI:57279"/>
        <dbReference type="ChEBI" id="CHEBI:57540"/>
        <dbReference type="ChEBI" id="CHEBI:57945"/>
        <dbReference type="ChEBI" id="CHEBI:58452"/>
        <dbReference type="EC" id="1.1.1.262"/>
    </reaction>
</comment>
<comment type="cofactor">
    <cofactor evidence="7">
        <name>Zn(2+)</name>
        <dbReference type="ChEBI" id="CHEBI:29105"/>
    </cofactor>
    <cofactor evidence="7">
        <name>Mg(2+)</name>
        <dbReference type="ChEBI" id="CHEBI:18420"/>
    </cofactor>
    <cofactor evidence="7">
        <name>Co(2+)</name>
        <dbReference type="ChEBI" id="CHEBI:48828"/>
    </cofactor>
    <text evidence="7">Binds 1 divalent metal cation per subunit. Can use ions such as Zn(2+), Mg(2+) or Co(2+).</text>
</comment>
<proteinExistence type="inferred from homology"/>
<comment type="pathway">
    <text evidence="7">Cofactor biosynthesis; pyridoxine 5'-phosphate biosynthesis; pyridoxine 5'-phosphate from D-erythrose 4-phosphate: step 4/5.</text>
</comment>
<comment type="function">
    <text evidence="7">Catalyzes the NAD(P)-dependent oxidation of 4-(phosphooxy)-L-threonine (HTP) into 2-amino-3-oxo-4-(phosphooxy)butyric acid which spontaneously decarboxylates to form 3-amino-2-oxopropyl phosphate (AHAP).</text>
</comment>
<evidence type="ECO:0000256" key="6">
    <source>
        <dbReference type="ARBA" id="ARBA00023096"/>
    </source>
</evidence>
<feature type="binding site" evidence="7">
    <location>
        <position position="276"/>
    </location>
    <ligand>
        <name>substrate</name>
    </ligand>
</feature>
<keyword evidence="4 7" id="KW-0560">Oxidoreductase</keyword>
<dbReference type="SUPFAM" id="SSF53659">
    <property type="entry name" value="Isocitrate/Isopropylmalate dehydrogenase-like"/>
    <property type="match status" value="1"/>
</dbReference>
<keyword evidence="7" id="KW-0460">Magnesium</keyword>
<dbReference type="EC" id="1.1.1.262" evidence="7"/>
<feature type="binding site" evidence="7">
    <location>
        <position position="135"/>
    </location>
    <ligand>
        <name>substrate</name>
    </ligand>
</feature>
<feature type="binding site" evidence="7">
    <location>
        <position position="134"/>
    </location>
    <ligand>
        <name>substrate</name>
    </ligand>
</feature>
<evidence type="ECO:0000256" key="7">
    <source>
        <dbReference type="HAMAP-Rule" id="MF_00536"/>
    </source>
</evidence>
<dbReference type="GO" id="GO:0050897">
    <property type="term" value="F:cobalt ion binding"/>
    <property type="evidence" value="ECO:0007669"/>
    <property type="project" value="UniProtKB-UniRule"/>
</dbReference>
<keyword evidence="1 7" id="KW-0963">Cytoplasm</keyword>
<dbReference type="InterPro" id="IPR037510">
    <property type="entry name" value="PdxA"/>
</dbReference>
<dbReference type="AlphaFoldDB" id="A0A1G4PFL2"/>
<feature type="binding site" evidence="7">
    <location>
        <position position="213"/>
    </location>
    <ligand>
        <name>a divalent metal cation</name>
        <dbReference type="ChEBI" id="CHEBI:60240"/>
        <note>ligand shared between dimeric partners</note>
    </ligand>
</feature>
<dbReference type="UniPathway" id="UPA00244">
    <property type="reaction ID" value="UER00312"/>
</dbReference>
<keyword evidence="3 7" id="KW-0521">NADP</keyword>
<comment type="subunit">
    <text evidence="7">Homodimer.</text>
</comment>
<dbReference type="STRING" id="260084.SAMN02927928_0315"/>
<evidence type="ECO:0000256" key="5">
    <source>
        <dbReference type="ARBA" id="ARBA00023027"/>
    </source>
</evidence>
<keyword evidence="6 7" id="KW-0664">Pyridoxine biosynthesis</keyword>
<dbReference type="EMBL" id="FMTS01000001">
    <property type="protein sequence ID" value="SCW30819.1"/>
    <property type="molecule type" value="Genomic_DNA"/>
</dbReference>
<comment type="subcellular location">
    <subcellularLocation>
        <location evidence="7">Cytoplasm</location>
    </subcellularLocation>
</comment>
<evidence type="ECO:0000313" key="8">
    <source>
        <dbReference type="EMBL" id="SCW30819.1"/>
    </source>
</evidence>
<feature type="binding site" evidence="7">
    <location>
        <position position="168"/>
    </location>
    <ligand>
        <name>a divalent metal cation</name>
        <dbReference type="ChEBI" id="CHEBI:60240"/>
        <note>ligand shared between dimeric partners</note>
    </ligand>
</feature>
<dbReference type="NCBIfam" id="TIGR00557">
    <property type="entry name" value="pdxA"/>
    <property type="match status" value="1"/>
</dbReference>
<accession>A0A1G4PFL2</accession>
<dbReference type="Proteomes" id="UP000199150">
    <property type="component" value="Unassembled WGS sequence"/>
</dbReference>
<dbReference type="GO" id="GO:0042823">
    <property type="term" value="P:pyridoxal phosphate biosynthetic process"/>
    <property type="evidence" value="ECO:0007669"/>
    <property type="project" value="UniProtKB-UniRule"/>
</dbReference>
<feature type="binding site" evidence="7">
    <location>
        <position position="285"/>
    </location>
    <ligand>
        <name>substrate</name>
    </ligand>
</feature>
<evidence type="ECO:0000256" key="3">
    <source>
        <dbReference type="ARBA" id="ARBA00022857"/>
    </source>
</evidence>
<dbReference type="GO" id="GO:0050570">
    <property type="term" value="F:4-hydroxythreonine-4-phosphate dehydrogenase activity"/>
    <property type="evidence" value="ECO:0007669"/>
    <property type="project" value="UniProtKB-UniRule"/>
</dbReference>
<dbReference type="GO" id="GO:0000287">
    <property type="term" value="F:magnesium ion binding"/>
    <property type="evidence" value="ECO:0007669"/>
    <property type="project" value="UniProtKB-UniRule"/>
</dbReference>
<evidence type="ECO:0000313" key="9">
    <source>
        <dbReference type="Proteomes" id="UP000199150"/>
    </source>
</evidence>
<evidence type="ECO:0000256" key="2">
    <source>
        <dbReference type="ARBA" id="ARBA00022723"/>
    </source>
</evidence>
<dbReference type="GO" id="GO:0005737">
    <property type="term" value="C:cytoplasm"/>
    <property type="evidence" value="ECO:0007669"/>
    <property type="project" value="UniProtKB-SubCell"/>
</dbReference>
<reference evidence="9" key="1">
    <citation type="submission" date="2016-10" db="EMBL/GenBank/DDBJ databases">
        <authorList>
            <person name="Varghese N."/>
            <person name="Submissions S."/>
        </authorList>
    </citation>
    <scope>NUCLEOTIDE SEQUENCE [LARGE SCALE GENOMIC DNA]</scope>
    <source>
        <strain evidence="9">CGMCC 1.3431</strain>
    </source>
</reference>
<dbReference type="GO" id="GO:0051287">
    <property type="term" value="F:NAD binding"/>
    <property type="evidence" value="ECO:0007669"/>
    <property type="project" value="InterPro"/>
</dbReference>
<dbReference type="Gene3D" id="3.40.718.10">
    <property type="entry name" value="Isopropylmalate Dehydrogenase"/>
    <property type="match status" value="1"/>
</dbReference>